<dbReference type="AlphaFoldDB" id="A3ZQS8"/>
<organism evidence="1 2">
    <name type="scientific">Blastopirellula marina DSM 3645</name>
    <dbReference type="NCBI Taxonomy" id="314230"/>
    <lineage>
        <taxon>Bacteria</taxon>
        <taxon>Pseudomonadati</taxon>
        <taxon>Planctomycetota</taxon>
        <taxon>Planctomycetia</taxon>
        <taxon>Pirellulales</taxon>
        <taxon>Pirellulaceae</taxon>
        <taxon>Blastopirellula</taxon>
    </lineage>
</organism>
<dbReference type="EMBL" id="AANZ01000006">
    <property type="protein sequence ID" value="EAQ81018.1"/>
    <property type="molecule type" value="Genomic_DNA"/>
</dbReference>
<proteinExistence type="predicted"/>
<comment type="caution">
    <text evidence="1">The sequence shown here is derived from an EMBL/GenBank/DDBJ whole genome shotgun (WGS) entry which is preliminary data.</text>
</comment>
<accession>A3ZQS8</accession>
<evidence type="ECO:0000313" key="2">
    <source>
        <dbReference type="Proteomes" id="UP000004358"/>
    </source>
</evidence>
<name>A3ZQS8_9BACT</name>
<dbReference type="HOGENOM" id="CLU_1821663_0_0_0"/>
<sequence>MVLSIGPFLLFEWQLTRRHNRKQLSIDQNQICFGGSCVPLAELKSISSGQFKVVMERFFPSLEKAAVMVNRPVGGAATLRAATDARQKLRDHSLTITKQDGKQVPWIGALAFFESSDLEAFFATLRQRKPELEIELPPIAE</sequence>
<protein>
    <submittedName>
        <fullName evidence="1">Uncharacterized protein</fullName>
    </submittedName>
</protein>
<evidence type="ECO:0000313" key="1">
    <source>
        <dbReference type="EMBL" id="EAQ81018.1"/>
    </source>
</evidence>
<dbReference type="Proteomes" id="UP000004358">
    <property type="component" value="Unassembled WGS sequence"/>
</dbReference>
<reference evidence="1 2" key="1">
    <citation type="submission" date="2006-02" db="EMBL/GenBank/DDBJ databases">
        <authorList>
            <person name="Amann R."/>
            <person name="Ferriera S."/>
            <person name="Johnson J."/>
            <person name="Kravitz S."/>
            <person name="Halpern A."/>
            <person name="Remington K."/>
            <person name="Beeson K."/>
            <person name="Tran B."/>
            <person name="Rogers Y.-H."/>
            <person name="Friedman R."/>
            <person name="Venter J.C."/>
        </authorList>
    </citation>
    <scope>NUCLEOTIDE SEQUENCE [LARGE SCALE GENOMIC DNA]</scope>
    <source>
        <strain evidence="1 2">DSM 3645</strain>
    </source>
</reference>
<gene>
    <name evidence="1" type="ORF">DSM3645_20642</name>
</gene>